<evidence type="ECO:0000256" key="5">
    <source>
        <dbReference type="SAM" id="Phobius"/>
    </source>
</evidence>
<evidence type="ECO:0000259" key="6">
    <source>
        <dbReference type="Pfam" id="PF01545"/>
    </source>
</evidence>
<name>A0A380TLP6_9ZZZZ</name>
<dbReference type="InterPro" id="IPR058533">
    <property type="entry name" value="Cation_efflux_TM"/>
</dbReference>
<keyword evidence="4 5" id="KW-0472">Membrane</keyword>
<evidence type="ECO:0000256" key="4">
    <source>
        <dbReference type="ARBA" id="ARBA00023136"/>
    </source>
</evidence>
<reference evidence="7" key="1">
    <citation type="submission" date="2018-07" db="EMBL/GenBank/DDBJ databases">
        <authorList>
            <person name="Quirk P.G."/>
            <person name="Krulwich T.A."/>
        </authorList>
    </citation>
    <scope>NUCLEOTIDE SEQUENCE</scope>
</reference>
<feature type="transmembrane region" description="Helical" evidence="5">
    <location>
        <begin position="108"/>
        <end position="129"/>
    </location>
</feature>
<dbReference type="GO" id="GO:0016020">
    <property type="term" value="C:membrane"/>
    <property type="evidence" value="ECO:0007669"/>
    <property type="project" value="UniProtKB-SubCell"/>
</dbReference>
<feature type="transmembrane region" description="Helical" evidence="5">
    <location>
        <begin position="77"/>
        <end position="96"/>
    </location>
</feature>
<evidence type="ECO:0000313" key="7">
    <source>
        <dbReference type="EMBL" id="SUS08614.1"/>
    </source>
</evidence>
<dbReference type="EMBL" id="UIDG01000632">
    <property type="protein sequence ID" value="SUS08614.1"/>
    <property type="molecule type" value="Genomic_DNA"/>
</dbReference>
<dbReference type="GO" id="GO:0008324">
    <property type="term" value="F:monoatomic cation transmembrane transporter activity"/>
    <property type="evidence" value="ECO:0007669"/>
    <property type="project" value="InterPro"/>
</dbReference>
<dbReference type="Pfam" id="PF01545">
    <property type="entry name" value="Cation_efflux"/>
    <property type="match status" value="1"/>
</dbReference>
<dbReference type="SUPFAM" id="SSF161111">
    <property type="entry name" value="Cation efflux protein transmembrane domain-like"/>
    <property type="match status" value="1"/>
</dbReference>
<gene>
    <name evidence="7" type="ORF">DF3PB_780011</name>
</gene>
<dbReference type="InterPro" id="IPR027469">
    <property type="entry name" value="Cation_efflux_TMD_sf"/>
</dbReference>
<feature type="domain" description="Cation efflux protein transmembrane" evidence="6">
    <location>
        <begin position="19"/>
        <end position="192"/>
    </location>
</feature>
<protein>
    <submittedName>
        <fullName evidence="7">Cobalt transporter</fullName>
    </submittedName>
</protein>
<feature type="transmembrane region" description="Helical" evidence="5">
    <location>
        <begin position="150"/>
        <end position="167"/>
    </location>
</feature>
<evidence type="ECO:0000256" key="3">
    <source>
        <dbReference type="ARBA" id="ARBA00022989"/>
    </source>
</evidence>
<feature type="transmembrane region" description="Helical" evidence="5">
    <location>
        <begin position="52"/>
        <end position="70"/>
    </location>
</feature>
<sequence length="204" mass="21551">MDTLGGDDATDGGGLRRAVLIVALLNAAYGVVEFAAARTIGSVSLFADSVDFFEDASVNVLIFFALVWSLKTRARVGMALAAILLIPALAGLWTAWQKFQTPVPPDAFTLGLVGFGALAVNLICAFLLTAYRHHSSSLARAAFLSARNDAAANLAIIAAGLVTAYLWRSPWPDLIVGVGIAYLNADAARDVWRAARNEHQAAHA</sequence>
<organism evidence="7">
    <name type="scientific">metagenome</name>
    <dbReference type="NCBI Taxonomy" id="256318"/>
    <lineage>
        <taxon>unclassified sequences</taxon>
        <taxon>metagenomes</taxon>
    </lineage>
</organism>
<comment type="subcellular location">
    <subcellularLocation>
        <location evidence="1">Membrane</location>
        <topology evidence="1">Multi-pass membrane protein</topology>
    </subcellularLocation>
</comment>
<keyword evidence="2 5" id="KW-0812">Transmembrane</keyword>
<accession>A0A380TLP6</accession>
<evidence type="ECO:0000256" key="2">
    <source>
        <dbReference type="ARBA" id="ARBA00022692"/>
    </source>
</evidence>
<dbReference type="Gene3D" id="1.20.1510.10">
    <property type="entry name" value="Cation efflux protein transmembrane domain"/>
    <property type="match status" value="1"/>
</dbReference>
<keyword evidence="3 5" id="KW-1133">Transmembrane helix</keyword>
<evidence type="ECO:0000256" key="1">
    <source>
        <dbReference type="ARBA" id="ARBA00004141"/>
    </source>
</evidence>
<proteinExistence type="predicted"/>
<feature type="transmembrane region" description="Helical" evidence="5">
    <location>
        <begin position="18"/>
        <end position="40"/>
    </location>
</feature>
<dbReference type="AlphaFoldDB" id="A0A380TLP6"/>